<dbReference type="EMBL" id="MTSL01000041">
    <property type="protein sequence ID" value="PJF19759.1"/>
    <property type="molecule type" value="Genomic_DNA"/>
</dbReference>
<protein>
    <submittedName>
        <fullName evidence="3">Uncharacterized protein</fullName>
    </submittedName>
</protein>
<keyword evidence="4" id="KW-1185">Reference proteome</keyword>
<feature type="chain" id="PRO_5014167865" evidence="2">
    <location>
        <begin position="17"/>
        <end position="125"/>
    </location>
</feature>
<evidence type="ECO:0000256" key="2">
    <source>
        <dbReference type="SAM" id="SignalP"/>
    </source>
</evidence>
<evidence type="ECO:0000313" key="4">
    <source>
        <dbReference type="Proteomes" id="UP000240830"/>
    </source>
</evidence>
<accession>A0A2H9TPU0</accession>
<dbReference type="Proteomes" id="UP000240830">
    <property type="component" value="Unassembled WGS sequence"/>
</dbReference>
<gene>
    <name evidence="3" type="ORF">PSACC_00379</name>
</gene>
<feature type="compositionally biased region" description="Low complexity" evidence="1">
    <location>
        <begin position="25"/>
        <end position="44"/>
    </location>
</feature>
<organism evidence="3 4">
    <name type="scientific">Paramicrosporidium saccamoebae</name>
    <dbReference type="NCBI Taxonomy" id="1246581"/>
    <lineage>
        <taxon>Eukaryota</taxon>
        <taxon>Fungi</taxon>
        <taxon>Fungi incertae sedis</taxon>
        <taxon>Cryptomycota</taxon>
        <taxon>Cryptomycota incertae sedis</taxon>
        <taxon>Paramicrosporidium</taxon>
    </lineage>
</organism>
<dbReference type="AlphaFoldDB" id="A0A2H9TPU0"/>
<sequence length="125" mass="13816">MKIITILAGIFGSMVAASNFGGSSFNSGSQPNQSSQTNQANQQNRQVPGRLPLKMRDITLPHQFTLDEMEAIRARLRAFSLELQTFAAASRMMSQNQLQMNYAQAIWPIMQCMMSNQDGVCPSGQ</sequence>
<keyword evidence="2" id="KW-0732">Signal</keyword>
<evidence type="ECO:0000256" key="1">
    <source>
        <dbReference type="SAM" id="MobiDB-lite"/>
    </source>
</evidence>
<comment type="caution">
    <text evidence="3">The sequence shown here is derived from an EMBL/GenBank/DDBJ whole genome shotgun (WGS) entry which is preliminary data.</text>
</comment>
<evidence type="ECO:0000313" key="3">
    <source>
        <dbReference type="EMBL" id="PJF19759.1"/>
    </source>
</evidence>
<reference evidence="3 4" key="1">
    <citation type="submission" date="2016-10" db="EMBL/GenBank/DDBJ databases">
        <title>The genome of Paramicrosporidium saccamoebae is the missing link in understanding Cryptomycota and Microsporidia evolution.</title>
        <authorList>
            <person name="Quandt C.A."/>
            <person name="Beaudet D."/>
            <person name="Corsaro D."/>
            <person name="Michel R."/>
            <person name="Corradi N."/>
            <person name="James T."/>
        </authorList>
    </citation>
    <scope>NUCLEOTIDE SEQUENCE [LARGE SCALE GENOMIC DNA]</scope>
    <source>
        <strain evidence="3 4">KSL3</strain>
    </source>
</reference>
<feature type="region of interest" description="Disordered" evidence="1">
    <location>
        <begin position="25"/>
        <end position="50"/>
    </location>
</feature>
<proteinExistence type="predicted"/>
<feature type="signal peptide" evidence="2">
    <location>
        <begin position="1"/>
        <end position="16"/>
    </location>
</feature>
<name>A0A2H9TPU0_9FUNG</name>